<evidence type="ECO:0000313" key="3">
    <source>
        <dbReference type="Proteomes" id="UP000595074"/>
    </source>
</evidence>
<evidence type="ECO:0000313" key="2">
    <source>
        <dbReference type="EMBL" id="QOR61234.1"/>
    </source>
</evidence>
<reference evidence="2 3" key="1">
    <citation type="submission" date="2020-10" db="EMBL/GenBank/DDBJ databases">
        <title>The genome of sulfurovum sp.</title>
        <authorList>
            <person name="Xie S."/>
            <person name="Shao Z."/>
            <person name="Jiang L."/>
        </authorList>
    </citation>
    <scope>NUCLEOTIDE SEQUENCE [LARGE SCALE GENOMIC DNA]</scope>
    <source>
        <strain evidence="2 3">ST-419</strain>
    </source>
</reference>
<dbReference type="CDD" id="cd00130">
    <property type="entry name" value="PAS"/>
    <property type="match status" value="1"/>
</dbReference>
<dbReference type="Pfam" id="PF08447">
    <property type="entry name" value="PAS_3"/>
    <property type="match status" value="1"/>
</dbReference>
<dbReference type="KEGG" id="sinu:IMZ28_07175"/>
<organism evidence="2 3">
    <name type="scientific">Sulfurovum indicum</name>
    <dbReference type="NCBI Taxonomy" id="2779528"/>
    <lineage>
        <taxon>Bacteria</taxon>
        <taxon>Pseudomonadati</taxon>
        <taxon>Campylobacterota</taxon>
        <taxon>Epsilonproteobacteria</taxon>
        <taxon>Campylobacterales</taxon>
        <taxon>Sulfurovaceae</taxon>
        <taxon>Sulfurovum</taxon>
    </lineage>
</organism>
<protein>
    <submittedName>
        <fullName evidence="2">PAS domain-containing protein</fullName>
    </submittedName>
</protein>
<dbReference type="InterPro" id="IPR035965">
    <property type="entry name" value="PAS-like_dom_sf"/>
</dbReference>
<proteinExistence type="predicted"/>
<dbReference type="RefSeq" id="WP_197547907.1">
    <property type="nucleotide sequence ID" value="NZ_CP063164.1"/>
</dbReference>
<dbReference type="InterPro" id="IPR000014">
    <property type="entry name" value="PAS"/>
</dbReference>
<accession>A0A7M1S1Y2</accession>
<keyword evidence="3" id="KW-1185">Reference proteome</keyword>
<dbReference type="NCBIfam" id="TIGR00229">
    <property type="entry name" value="sensory_box"/>
    <property type="match status" value="1"/>
</dbReference>
<feature type="domain" description="PAS" evidence="1">
    <location>
        <begin position="19"/>
        <end position="70"/>
    </location>
</feature>
<name>A0A7M1S1Y2_9BACT</name>
<dbReference type="EMBL" id="CP063164">
    <property type="protein sequence ID" value="QOR61234.1"/>
    <property type="molecule type" value="Genomic_DNA"/>
</dbReference>
<dbReference type="PROSITE" id="PS50112">
    <property type="entry name" value="PAS"/>
    <property type="match status" value="1"/>
</dbReference>
<sequence length="185" mass="21162">MLTKELKVSEDGSYSTSTNQDGIIVSVSADFEKISGYTKSELIGKNHNIVRHPDMPKIIFKKMWDALENGEEFIGFIFNHAKDGGYYWFANRVYLFSRDKDGGCKYFSYKSPMSPRARHCMTKLYATLLEEEKKGGIEASEKYLEEYLAFRGVTFDEYVKTFLDGTGLFKTGFFMARKLFGSSSV</sequence>
<dbReference type="Gene3D" id="3.30.450.20">
    <property type="entry name" value="PAS domain"/>
    <property type="match status" value="1"/>
</dbReference>
<dbReference type="InterPro" id="IPR013655">
    <property type="entry name" value="PAS_fold_3"/>
</dbReference>
<dbReference type="AlphaFoldDB" id="A0A7M1S1Y2"/>
<evidence type="ECO:0000259" key="1">
    <source>
        <dbReference type="PROSITE" id="PS50112"/>
    </source>
</evidence>
<dbReference type="Proteomes" id="UP000595074">
    <property type="component" value="Chromosome"/>
</dbReference>
<gene>
    <name evidence="2" type="ORF">IMZ28_07175</name>
</gene>
<dbReference type="SUPFAM" id="SSF55785">
    <property type="entry name" value="PYP-like sensor domain (PAS domain)"/>
    <property type="match status" value="1"/>
</dbReference>